<dbReference type="Pfam" id="PF20696">
    <property type="entry name" value="UbiD_C"/>
    <property type="match status" value="2"/>
</dbReference>
<dbReference type="GO" id="GO:0005829">
    <property type="term" value="C:cytosol"/>
    <property type="evidence" value="ECO:0007669"/>
    <property type="project" value="TreeGrafter"/>
</dbReference>
<evidence type="ECO:0000313" key="6">
    <source>
        <dbReference type="Proteomes" id="UP001155483"/>
    </source>
</evidence>
<dbReference type="SUPFAM" id="SSF50475">
    <property type="entry name" value="FMN-binding split barrel"/>
    <property type="match status" value="1"/>
</dbReference>
<evidence type="ECO:0000259" key="3">
    <source>
        <dbReference type="Pfam" id="PF20695"/>
    </source>
</evidence>
<reference evidence="5" key="1">
    <citation type="submission" date="2022-09" db="EMBL/GenBank/DDBJ databases">
        <authorList>
            <person name="Yuan C."/>
            <person name="Ke Z."/>
        </authorList>
    </citation>
    <scope>NUCLEOTIDE SEQUENCE</scope>
    <source>
        <strain evidence="5">LB-8</strain>
    </source>
</reference>
<dbReference type="RefSeq" id="WP_279299015.1">
    <property type="nucleotide sequence ID" value="NZ_JAOTIF010000021.1"/>
</dbReference>
<feature type="domain" description="3-octaprenyl-4-hydroxybenzoate carboxy-lyase-like N-terminal" evidence="3">
    <location>
        <begin position="10"/>
        <end position="84"/>
    </location>
</feature>
<feature type="domain" description="3-octaprenyl-4-hydroxybenzoate carboxy-lyase-like C-terminal" evidence="4">
    <location>
        <begin position="329"/>
        <end position="451"/>
    </location>
</feature>
<dbReference type="InterPro" id="IPR049381">
    <property type="entry name" value="UbiD-like_C"/>
</dbReference>
<dbReference type="PANTHER" id="PTHR30108">
    <property type="entry name" value="3-OCTAPRENYL-4-HYDROXYBENZOATE CARBOXY-LYASE-RELATED"/>
    <property type="match status" value="1"/>
</dbReference>
<sequence>MTYKNLQHFIDVLEKEGELIRIKEYVDPKLEIAEITDRISKTPGGGKALLFENTGYDFPVLMNAYGSERRMCLALGVNALDDVAKDIESLFHMLSAPKESIIDKLKMLPKLGQFASWMPKVRSGKGECQQVVWQGKDADITKLPVITCWPKDGGPFVTLPIIHTKDPISQTRNVGMYRMQIFGPQLTGMHWHKHKVSAKHFNEYKKLGKKMPVAVALGGDPVYAYSATAPLPENVDEYMLAGFLRKKKVELVKCITVPEIEVPADADFVIEGYVDPNDDLIWEGPFGDHTGYYSLPDWYPRFHITCITHKKDAIYPATIVGIPPQEDAWLGKATERIFLAPMKMTMIPEIIDMDMPIEGVFHNLVIAQIKKEYAGQGQKVMNAMWGAGQMMFNKILVLADEGVKIQNYEELTRYALQNLNPATDIYYTQGPMDVLDHSCNKLGFGGKMCLDGTKKYEEEIDDTYDLENTISEINDDDIIQRFPEIMKVNSSLLQKGIPVLVISVEKNRKGHVQELHQNICQLTEVEGIKLILYVEHSVDAGDLAVALWRFCNNLDPKRDHILVNRPSVRNPNKNFTCMGLDGTRKTKDLDNFQRDWPNIIVADDETIRSVDEKWNRLGLGAFLPSPSLKYKSGVYGNEATVS</sequence>
<dbReference type="NCBIfam" id="TIGR00148">
    <property type="entry name" value="UbiD family decarboxylase"/>
    <property type="match status" value="1"/>
</dbReference>
<feature type="domain" description="3-octaprenyl-4-hydroxybenzoate carboxy-lyase-like Rift-related" evidence="2">
    <location>
        <begin position="120"/>
        <end position="323"/>
    </location>
</feature>
<comment type="similarity">
    <text evidence="1">Belongs to the UbiD family.</text>
</comment>
<dbReference type="GO" id="GO:0008694">
    <property type="term" value="F:4-hydroxy-3-polyprenylbenzoate decarboxylase activity"/>
    <property type="evidence" value="ECO:0007669"/>
    <property type="project" value="TreeGrafter"/>
</dbReference>
<dbReference type="GO" id="GO:0006744">
    <property type="term" value="P:ubiquinone biosynthetic process"/>
    <property type="evidence" value="ECO:0007669"/>
    <property type="project" value="TreeGrafter"/>
</dbReference>
<dbReference type="Pfam" id="PF01977">
    <property type="entry name" value="UbiD"/>
    <property type="match status" value="1"/>
</dbReference>
<dbReference type="InterPro" id="IPR022390">
    <property type="entry name" value="HBDC"/>
</dbReference>
<gene>
    <name evidence="5" type="ORF">OCK74_20830</name>
</gene>
<dbReference type="Proteomes" id="UP001155483">
    <property type="component" value="Unassembled WGS sequence"/>
</dbReference>
<accession>A0A9X2XPR2</accession>
<feature type="domain" description="3-octaprenyl-4-hydroxybenzoate carboxy-lyase-like C-terminal" evidence="4">
    <location>
        <begin position="479"/>
        <end position="565"/>
    </location>
</feature>
<protein>
    <submittedName>
        <fullName evidence="5">Menaquinone biosynthesis decarboxylase</fullName>
    </submittedName>
</protein>
<dbReference type="InterPro" id="IPR049383">
    <property type="entry name" value="UbiD-like_N"/>
</dbReference>
<evidence type="ECO:0000259" key="2">
    <source>
        <dbReference type="Pfam" id="PF01977"/>
    </source>
</evidence>
<dbReference type="NCBIfam" id="TIGR03701">
    <property type="entry name" value="mena_SCO4490"/>
    <property type="match status" value="1"/>
</dbReference>
<dbReference type="PANTHER" id="PTHR30108:SF17">
    <property type="entry name" value="FERULIC ACID DECARBOXYLASE 1"/>
    <property type="match status" value="1"/>
</dbReference>
<reference evidence="5" key="2">
    <citation type="submission" date="2023-04" db="EMBL/GenBank/DDBJ databases">
        <title>Paracnuella aquatica gen. nov., sp. nov., a member of the family Chitinophagaceae isolated from a hot spring.</title>
        <authorList>
            <person name="Wang C."/>
        </authorList>
    </citation>
    <scope>NUCLEOTIDE SEQUENCE</scope>
    <source>
        <strain evidence="5">LB-8</strain>
    </source>
</reference>
<name>A0A9X2XPR2_9BACT</name>
<dbReference type="AlphaFoldDB" id="A0A9X2XPR2"/>
<dbReference type="Pfam" id="PF20695">
    <property type="entry name" value="UbiD_N"/>
    <property type="match status" value="1"/>
</dbReference>
<dbReference type="InterPro" id="IPR048304">
    <property type="entry name" value="UbiD_Rift_dom"/>
</dbReference>
<evidence type="ECO:0000313" key="5">
    <source>
        <dbReference type="EMBL" id="MCU7551579.1"/>
    </source>
</evidence>
<keyword evidence="6" id="KW-1185">Reference proteome</keyword>
<comment type="caution">
    <text evidence="5">The sequence shown here is derived from an EMBL/GenBank/DDBJ whole genome shotgun (WGS) entry which is preliminary data.</text>
</comment>
<proteinExistence type="inferred from homology"/>
<organism evidence="5 6">
    <name type="scientific">Paraflavisolibacter caeni</name>
    <dbReference type="NCBI Taxonomy" id="2982496"/>
    <lineage>
        <taxon>Bacteria</taxon>
        <taxon>Pseudomonadati</taxon>
        <taxon>Bacteroidota</taxon>
        <taxon>Chitinophagia</taxon>
        <taxon>Chitinophagales</taxon>
        <taxon>Chitinophagaceae</taxon>
        <taxon>Paraflavisolibacter</taxon>
    </lineage>
</organism>
<dbReference type="Gene3D" id="3.40.1670.10">
    <property type="entry name" value="UbiD C-terminal domain-like"/>
    <property type="match status" value="2"/>
</dbReference>
<evidence type="ECO:0000259" key="4">
    <source>
        <dbReference type="Pfam" id="PF20696"/>
    </source>
</evidence>
<evidence type="ECO:0000256" key="1">
    <source>
        <dbReference type="ARBA" id="ARBA00010021"/>
    </source>
</evidence>
<dbReference type="EMBL" id="JAOTIF010000021">
    <property type="protein sequence ID" value="MCU7551579.1"/>
    <property type="molecule type" value="Genomic_DNA"/>
</dbReference>
<dbReference type="InterPro" id="IPR002830">
    <property type="entry name" value="UbiD"/>
</dbReference>
<dbReference type="SUPFAM" id="SSF143968">
    <property type="entry name" value="UbiD C-terminal domain-like"/>
    <property type="match status" value="2"/>
</dbReference>